<sequence>MPDVPLLALWMSLPSRTRHLVGWGCGGWEPGGSAVRVIEQQTLDATSNANPKRVAKLINIMGQMIIWPIIGVARQGGLAEIASRHLPYALRFSVFPYNLYYMESGGREHRRLTSNETSQKQVFVPLFADLHFGCMLDGGVVDGSALRPLRHCLVAPIWRTRFATARLLRRVLGESLNACLDRLFFPLANLGLKLRLPAVPRTAHSRRKDLNTPANTR</sequence>
<proteinExistence type="predicted"/>
<accession>A0A4V1IRN8</accession>
<organism evidence="1 2">
    <name type="scientific">Blyttiomyces helicus</name>
    <dbReference type="NCBI Taxonomy" id="388810"/>
    <lineage>
        <taxon>Eukaryota</taxon>
        <taxon>Fungi</taxon>
        <taxon>Fungi incertae sedis</taxon>
        <taxon>Chytridiomycota</taxon>
        <taxon>Chytridiomycota incertae sedis</taxon>
        <taxon>Chytridiomycetes</taxon>
        <taxon>Chytridiomycetes incertae sedis</taxon>
        <taxon>Blyttiomyces</taxon>
    </lineage>
</organism>
<name>A0A4V1IRN8_9FUNG</name>
<evidence type="ECO:0000313" key="2">
    <source>
        <dbReference type="Proteomes" id="UP000269721"/>
    </source>
</evidence>
<reference evidence="2" key="1">
    <citation type="journal article" date="2018" name="Nat. Microbiol.">
        <title>Leveraging single-cell genomics to expand the fungal tree of life.</title>
        <authorList>
            <person name="Ahrendt S.R."/>
            <person name="Quandt C.A."/>
            <person name="Ciobanu D."/>
            <person name="Clum A."/>
            <person name="Salamov A."/>
            <person name="Andreopoulos B."/>
            <person name="Cheng J.F."/>
            <person name="Woyke T."/>
            <person name="Pelin A."/>
            <person name="Henrissat B."/>
            <person name="Reynolds N.K."/>
            <person name="Benny G.L."/>
            <person name="Smith M.E."/>
            <person name="James T.Y."/>
            <person name="Grigoriev I.V."/>
        </authorList>
    </citation>
    <scope>NUCLEOTIDE SEQUENCE [LARGE SCALE GENOMIC DNA]</scope>
</reference>
<keyword evidence="2" id="KW-1185">Reference proteome</keyword>
<gene>
    <name evidence="1" type="ORF">BDK51DRAFT_40539</name>
</gene>
<dbReference type="AlphaFoldDB" id="A0A4V1IRN8"/>
<evidence type="ECO:0000313" key="1">
    <source>
        <dbReference type="EMBL" id="RKO90707.1"/>
    </source>
</evidence>
<dbReference type="EMBL" id="KZ995424">
    <property type="protein sequence ID" value="RKO90707.1"/>
    <property type="molecule type" value="Genomic_DNA"/>
</dbReference>
<protein>
    <submittedName>
        <fullName evidence="1">Uncharacterized protein</fullName>
    </submittedName>
</protein>
<dbReference type="Proteomes" id="UP000269721">
    <property type="component" value="Unassembled WGS sequence"/>
</dbReference>